<keyword evidence="2" id="KW-0472">Membrane</keyword>
<keyword evidence="2" id="KW-0812">Transmembrane</keyword>
<reference evidence="3 4" key="1">
    <citation type="submission" date="2018-09" db="EMBL/GenBank/DDBJ databases">
        <title>A high-quality reference genome of wild soybean provides a powerful tool to mine soybean genomes.</title>
        <authorList>
            <person name="Xie M."/>
            <person name="Chung C.Y.L."/>
            <person name="Li M.-W."/>
            <person name="Wong F.-L."/>
            <person name="Chan T.-F."/>
            <person name="Lam H.-M."/>
        </authorList>
    </citation>
    <scope>NUCLEOTIDE SEQUENCE [LARGE SCALE GENOMIC DNA]</scope>
    <source>
        <strain evidence="4">cv. W05</strain>
        <tissue evidence="3">Hypocotyl of etiolated seedlings</tissue>
    </source>
</reference>
<dbReference type="AlphaFoldDB" id="A0A445K490"/>
<proteinExistence type="predicted"/>
<feature type="transmembrane region" description="Helical" evidence="2">
    <location>
        <begin position="69"/>
        <end position="90"/>
    </location>
</feature>
<name>A0A445K490_GLYSO</name>
<feature type="compositionally biased region" description="Polar residues" evidence="1">
    <location>
        <begin position="129"/>
        <end position="139"/>
    </location>
</feature>
<evidence type="ECO:0000256" key="2">
    <source>
        <dbReference type="SAM" id="Phobius"/>
    </source>
</evidence>
<evidence type="ECO:0000256" key="1">
    <source>
        <dbReference type="SAM" id="MobiDB-lite"/>
    </source>
</evidence>
<keyword evidence="4" id="KW-1185">Reference proteome</keyword>
<comment type="caution">
    <text evidence="3">The sequence shown here is derived from an EMBL/GenBank/DDBJ whole genome shotgun (WGS) entry which is preliminary data.</text>
</comment>
<accession>A0A445K490</accession>
<feature type="compositionally biased region" description="Polar residues" evidence="1">
    <location>
        <begin position="154"/>
        <end position="163"/>
    </location>
</feature>
<dbReference type="Proteomes" id="UP000289340">
    <property type="component" value="Chromosome 6"/>
</dbReference>
<evidence type="ECO:0000313" key="4">
    <source>
        <dbReference type="Proteomes" id="UP000289340"/>
    </source>
</evidence>
<evidence type="ECO:0000313" key="3">
    <source>
        <dbReference type="EMBL" id="RZC05642.1"/>
    </source>
</evidence>
<dbReference type="PANTHER" id="PTHR33429:SF24">
    <property type="entry name" value="EXPRESSED PROTEIN"/>
    <property type="match status" value="1"/>
</dbReference>
<dbReference type="PANTHER" id="PTHR33429">
    <property type="entry name" value="OS02G0708000 PROTEIN-RELATED"/>
    <property type="match status" value="1"/>
</dbReference>
<dbReference type="EMBL" id="QZWG01000006">
    <property type="protein sequence ID" value="RZC05642.1"/>
    <property type="molecule type" value="Genomic_DNA"/>
</dbReference>
<organism evidence="3 4">
    <name type="scientific">Glycine soja</name>
    <name type="common">Wild soybean</name>
    <dbReference type="NCBI Taxonomy" id="3848"/>
    <lineage>
        <taxon>Eukaryota</taxon>
        <taxon>Viridiplantae</taxon>
        <taxon>Streptophyta</taxon>
        <taxon>Embryophyta</taxon>
        <taxon>Tracheophyta</taxon>
        <taxon>Spermatophyta</taxon>
        <taxon>Magnoliopsida</taxon>
        <taxon>eudicotyledons</taxon>
        <taxon>Gunneridae</taxon>
        <taxon>Pentapetalae</taxon>
        <taxon>rosids</taxon>
        <taxon>fabids</taxon>
        <taxon>Fabales</taxon>
        <taxon>Fabaceae</taxon>
        <taxon>Papilionoideae</taxon>
        <taxon>50 kb inversion clade</taxon>
        <taxon>NPAAA clade</taxon>
        <taxon>indigoferoid/millettioid clade</taxon>
        <taxon>Phaseoleae</taxon>
        <taxon>Glycine</taxon>
        <taxon>Glycine subgen. Soja</taxon>
    </lineage>
</organism>
<sequence length="163" mass="18402">MLSDYPIPYLLLRRDGAKVFWNEMLTHLELKKSFYRIVKVVKMSTMPMYQQQQEQPPPMSVTQHSPHESIGPVIGVLVVVIVLGVIAVMIGRLCSGRRIMGHGQYDVERWAERKCSSCIDGRINLSLPTRASESSNSVPETPIHTCQETKRPEQSSQTSPPNL</sequence>
<gene>
    <name evidence="3" type="ORF">D0Y65_013651</name>
</gene>
<protein>
    <submittedName>
        <fullName evidence="3">Uncharacterized protein</fullName>
    </submittedName>
</protein>
<keyword evidence="2" id="KW-1133">Transmembrane helix</keyword>
<feature type="region of interest" description="Disordered" evidence="1">
    <location>
        <begin position="129"/>
        <end position="163"/>
    </location>
</feature>